<reference evidence="1" key="2">
    <citation type="submission" date="2020-09" db="EMBL/GenBank/DDBJ databases">
        <authorList>
            <person name="Sun Q."/>
            <person name="Zhou Y."/>
        </authorList>
    </citation>
    <scope>NUCLEOTIDE SEQUENCE</scope>
    <source>
        <strain evidence="1">CGMCC 1.15763</strain>
    </source>
</reference>
<comment type="caution">
    <text evidence="1">The sequence shown here is derived from an EMBL/GenBank/DDBJ whole genome shotgun (WGS) entry which is preliminary data.</text>
</comment>
<name>A0A917MCL7_9FLAO</name>
<evidence type="ECO:0000313" key="2">
    <source>
        <dbReference type="Proteomes" id="UP000633278"/>
    </source>
</evidence>
<dbReference type="AlphaFoldDB" id="A0A917MCL7"/>
<gene>
    <name evidence="1" type="ORF">GCM10011416_06090</name>
</gene>
<organism evidence="1 2">
    <name type="scientific">Polaribacter pacificus</name>
    <dbReference type="NCBI Taxonomy" id="1775173"/>
    <lineage>
        <taxon>Bacteria</taxon>
        <taxon>Pseudomonadati</taxon>
        <taxon>Bacteroidota</taxon>
        <taxon>Flavobacteriia</taxon>
        <taxon>Flavobacteriales</taxon>
        <taxon>Flavobacteriaceae</taxon>
    </lineage>
</organism>
<keyword evidence="2" id="KW-1185">Reference proteome</keyword>
<proteinExistence type="predicted"/>
<protein>
    <recommendedName>
        <fullName evidence="3">DUF3299 domain-containing protein</fullName>
    </recommendedName>
</protein>
<sequence length="149" mass="16732">MKIKTILAFLLISFVINNSYGQIKTSWKDIIDIYAKEVIFSEKNPAKAIKGQGKSLKDIEGKKISITGYFLDLDPDGEWFMISKNPFATCFFCGGAGPETVLELMKFKNDKQKFKTDDIVTATGTIKLITENEVDVSFILLNPTVKHLN</sequence>
<reference evidence="1" key="1">
    <citation type="journal article" date="2014" name="Int. J. Syst. Evol. Microbiol.">
        <title>Complete genome sequence of Corynebacterium casei LMG S-19264T (=DSM 44701T), isolated from a smear-ripened cheese.</title>
        <authorList>
            <consortium name="US DOE Joint Genome Institute (JGI-PGF)"/>
            <person name="Walter F."/>
            <person name="Albersmeier A."/>
            <person name="Kalinowski J."/>
            <person name="Ruckert C."/>
        </authorList>
    </citation>
    <scope>NUCLEOTIDE SEQUENCE</scope>
    <source>
        <strain evidence="1">CGMCC 1.15763</strain>
    </source>
</reference>
<evidence type="ECO:0008006" key="3">
    <source>
        <dbReference type="Google" id="ProtNLM"/>
    </source>
</evidence>
<accession>A0A917MCL7</accession>
<dbReference type="EMBL" id="BMJW01000001">
    <property type="protein sequence ID" value="GGG92049.1"/>
    <property type="molecule type" value="Genomic_DNA"/>
</dbReference>
<evidence type="ECO:0000313" key="1">
    <source>
        <dbReference type="EMBL" id="GGG92049.1"/>
    </source>
</evidence>
<dbReference type="RefSeq" id="WP_188597795.1">
    <property type="nucleotide sequence ID" value="NZ_BMJW01000001.1"/>
</dbReference>
<dbReference type="Proteomes" id="UP000633278">
    <property type="component" value="Unassembled WGS sequence"/>
</dbReference>